<feature type="compositionally biased region" description="Basic and acidic residues" evidence="1">
    <location>
        <begin position="54"/>
        <end position="64"/>
    </location>
</feature>
<feature type="compositionally biased region" description="Polar residues" evidence="1">
    <location>
        <begin position="36"/>
        <end position="53"/>
    </location>
</feature>
<proteinExistence type="predicted"/>
<keyword evidence="2" id="KW-0732">Signal</keyword>
<accession>A0ABU5TIF2</accession>
<evidence type="ECO:0000256" key="2">
    <source>
        <dbReference type="SAM" id="SignalP"/>
    </source>
</evidence>
<dbReference type="Proteomes" id="UP001301388">
    <property type="component" value="Unassembled WGS sequence"/>
</dbReference>
<feature type="region of interest" description="Disordered" evidence="1">
    <location>
        <begin position="36"/>
        <end position="72"/>
    </location>
</feature>
<gene>
    <name evidence="3" type="ORF">VB774_09530</name>
</gene>
<dbReference type="EMBL" id="JAYGIE010000041">
    <property type="protein sequence ID" value="MEA5477861.1"/>
    <property type="molecule type" value="Genomic_DNA"/>
</dbReference>
<protein>
    <submittedName>
        <fullName evidence="3">Uncharacterized protein</fullName>
    </submittedName>
</protein>
<dbReference type="RefSeq" id="WP_323261471.1">
    <property type="nucleotide sequence ID" value="NZ_JAYGIE010000041.1"/>
</dbReference>
<keyword evidence="4" id="KW-1185">Reference proteome</keyword>
<feature type="chain" id="PRO_5047180631" evidence="2">
    <location>
        <begin position="27"/>
        <end position="81"/>
    </location>
</feature>
<evidence type="ECO:0000256" key="1">
    <source>
        <dbReference type="SAM" id="MobiDB-lite"/>
    </source>
</evidence>
<evidence type="ECO:0000313" key="3">
    <source>
        <dbReference type="EMBL" id="MEA5477861.1"/>
    </source>
</evidence>
<feature type="signal peptide" evidence="2">
    <location>
        <begin position="1"/>
        <end position="26"/>
    </location>
</feature>
<organism evidence="3 4">
    <name type="scientific">Pseudanabaena galeata UHCC 0370</name>
    <dbReference type="NCBI Taxonomy" id="3110310"/>
    <lineage>
        <taxon>Bacteria</taxon>
        <taxon>Bacillati</taxon>
        <taxon>Cyanobacteriota</taxon>
        <taxon>Cyanophyceae</taxon>
        <taxon>Pseudanabaenales</taxon>
        <taxon>Pseudanabaenaceae</taxon>
        <taxon>Pseudanabaena</taxon>
    </lineage>
</organism>
<name>A0ABU5TIF2_9CYAN</name>
<evidence type="ECO:0000313" key="4">
    <source>
        <dbReference type="Proteomes" id="UP001301388"/>
    </source>
</evidence>
<reference evidence="3 4" key="1">
    <citation type="submission" date="2023-12" db="EMBL/GenBank/DDBJ databases">
        <title>Baltic Sea Cyanobacteria.</title>
        <authorList>
            <person name="Delbaje E."/>
            <person name="Fewer D.P."/>
            <person name="Shishido T.K."/>
        </authorList>
    </citation>
    <scope>NUCLEOTIDE SEQUENCE [LARGE SCALE GENOMIC DNA]</scope>
    <source>
        <strain evidence="3 4">UHCC 0370</strain>
    </source>
</reference>
<sequence length="81" mass="8892">MKISSLLSASAIAASTLITFSTAAFATSQIQNNSTNSELHSLQISNHSTQNEKGNTKDRQDPQRGRACNPEHPLFPFCGWW</sequence>
<comment type="caution">
    <text evidence="3">The sequence shown here is derived from an EMBL/GenBank/DDBJ whole genome shotgun (WGS) entry which is preliminary data.</text>
</comment>